<dbReference type="Proteomes" id="UP001517376">
    <property type="component" value="Unassembled WGS sequence"/>
</dbReference>
<gene>
    <name evidence="1" type="ORF">GU920_19225</name>
</gene>
<comment type="caution">
    <text evidence="1">The sequence shown here is derived from an EMBL/GenBank/DDBJ whole genome shotgun (WGS) entry which is preliminary data.</text>
</comment>
<organism evidence="1 2">
    <name type="scientific">Paragemmobacter ruber</name>
    <dbReference type="NCBI Taxonomy" id="1985673"/>
    <lineage>
        <taxon>Bacteria</taxon>
        <taxon>Pseudomonadati</taxon>
        <taxon>Pseudomonadota</taxon>
        <taxon>Alphaproteobacteria</taxon>
        <taxon>Rhodobacterales</taxon>
        <taxon>Paracoccaceae</taxon>
        <taxon>Paragemmobacter</taxon>
    </lineage>
</organism>
<dbReference type="EMBL" id="JAAATW010000012">
    <property type="protein sequence ID" value="NBE09671.1"/>
    <property type="molecule type" value="Genomic_DNA"/>
</dbReference>
<sequence>RLRCTIDGEPVCEIDLKASHVAILAALYRHPHRLPQDPYTAISWVQTPDLRKAAKNLVQCMIHAPGGRPSRFPKQQDGTKFRTKYRLGNVSVSDLLPAIFEVMPFLDGSPCLTLPLQFIEAEILITVLERCLREGLAAYPIHDSLLVRRSDEGRVLRILQGTLKEFLGPHAPWLDVSVAGQAPRLIEPLPCPMGAEYRLQDALGSLTAGPVEYVEEFEVIDTQEHWDN</sequence>
<protein>
    <submittedName>
        <fullName evidence="1">Uncharacterized protein</fullName>
    </submittedName>
</protein>
<reference evidence="2" key="1">
    <citation type="submission" date="2020-01" db="EMBL/GenBank/DDBJ databases">
        <title>Sphingomonas sp. strain CSW-10.</title>
        <authorList>
            <person name="Chen W.-M."/>
        </authorList>
    </citation>
    <scope>NUCLEOTIDE SEQUENCE [LARGE SCALE GENOMIC DNA]</scope>
    <source>
        <strain evidence="2">CCP-1</strain>
    </source>
</reference>
<feature type="non-terminal residue" evidence="1">
    <location>
        <position position="1"/>
    </location>
</feature>
<proteinExistence type="predicted"/>
<name>A0ABW9YBU8_9RHOB</name>
<evidence type="ECO:0000313" key="1">
    <source>
        <dbReference type="EMBL" id="NBE09671.1"/>
    </source>
</evidence>
<keyword evidence="2" id="KW-1185">Reference proteome</keyword>
<accession>A0ABW9YBU8</accession>
<evidence type="ECO:0000313" key="2">
    <source>
        <dbReference type="Proteomes" id="UP001517376"/>
    </source>
</evidence>